<feature type="compositionally biased region" description="Low complexity" evidence="1">
    <location>
        <begin position="25"/>
        <end position="38"/>
    </location>
</feature>
<reference evidence="2 3" key="1">
    <citation type="submission" date="2023-09" db="EMBL/GenBank/DDBJ databases">
        <title>Pangenome analysis of Batrachochytrium dendrobatidis and related Chytrids.</title>
        <authorList>
            <person name="Yacoub M.N."/>
            <person name="Stajich J.E."/>
            <person name="James T.Y."/>
        </authorList>
    </citation>
    <scope>NUCLEOTIDE SEQUENCE [LARGE SCALE GENOMIC DNA]</scope>
    <source>
        <strain evidence="2 3">JEL0888</strain>
    </source>
</reference>
<evidence type="ECO:0000313" key="2">
    <source>
        <dbReference type="EMBL" id="KAL2912386.1"/>
    </source>
</evidence>
<name>A0ABR4MYN9_9FUNG</name>
<dbReference type="EMBL" id="JADGIZ020000069">
    <property type="protein sequence ID" value="KAL2912386.1"/>
    <property type="molecule type" value="Genomic_DNA"/>
</dbReference>
<accession>A0ABR4MYN9</accession>
<evidence type="ECO:0000256" key="1">
    <source>
        <dbReference type="SAM" id="MobiDB-lite"/>
    </source>
</evidence>
<comment type="caution">
    <text evidence="2">The sequence shown here is derived from an EMBL/GenBank/DDBJ whole genome shotgun (WGS) entry which is preliminary data.</text>
</comment>
<gene>
    <name evidence="2" type="ORF">HK105_208160</name>
</gene>
<organism evidence="2 3">
    <name type="scientific">Polyrhizophydium stewartii</name>
    <dbReference type="NCBI Taxonomy" id="2732419"/>
    <lineage>
        <taxon>Eukaryota</taxon>
        <taxon>Fungi</taxon>
        <taxon>Fungi incertae sedis</taxon>
        <taxon>Chytridiomycota</taxon>
        <taxon>Chytridiomycota incertae sedis</taxon>
        <taxon>Chytridiomycetes</taxon>
        <taxon>Rhizophydiales</taxon>
        <taxon>Rhizophydiales incertae sedis</taxon>
        <taxon>Polyrhizophydium</taxon>
    </lineage>
</organism>
<dbReference type="Proteomes" id="UP001527925">
    <property type="component" value="Unassembled WGS sequence"/>
</dbReference>
<keyword evidence="3" id="KW-1185">Reference proteome</keyword>
<sequence length="218" mass="22315">MADAAAAGALGAGAPLGSLGADHARAAARSLAAGAPASAKRKRPPTDAAKDGGADGAVGASAGAGAGAAAGPGGLGGDGGDEAEHRYTLTEMQRRCKTLGTRIYRAKKRQDIIHKQYLEIKEQLRASKLVRDAILDALMRVAAGHILEKPLRKKHKHGSAADLTDVKHDQPMNGQMPYQGIAHTGIVTKLEDGAYAANGDDDDVSAIASQSLTPPRFG</sequence>
<feature type="compositionally biased region" description="Basic and acidic residues" evidence="1">
    <location>
        <begin position="44"/>
        <end position="53"/>
    </location>
</feature>
<feature type="region of interest" description="Disordered" evidence="1">
    <location>
        <begin position="25"/>
        <end position="56"/>
    </location>
</feature>
<evidence type="ECO:0000313" key="3">
    <source>
        <dbReference type="Proteomes" id="UP001527925"/>
    </source>
</evidence>
<proteinExistence type="predicted"/>
<protein>
    <submittedName>
        <fullName evidence="2">Uncharacterized protein</fullName>
    </submittedName>
</protein>